<sequence length="181" mass="19762">MMKKTVLVILCIIAFSGVKAQQVKFGVKAGLNVATIHGDNLNTDSRLGLHAGGLVELKLSDSFSIQPEVLYSQMGTENDANKLKIDYISLPVMAKYYIVDGFSLEVGPQISFLVDDVVKTNDGGSLDPDIENYDLSANLGLGYQFKQGLFVQTRYNLGLTAIQENPDIKNGSFQISVGYQF</sequence>
<dbReference type="InterPro" id="IPR011250">
    <property type="entry name" value="OMP/PagP_B-barrel"/>
</dbReference>
<organism evidence="3 4">
    <name type="scientific">Tenacibaculum caenipelagi</name>
    <dbReference type="NCBI Taxonomy" id="1325435"/>
    <lineage>
        <taxon>Bacteria</taxon>
        <taxon>Pseudomonadati</taxon>
        <taxon>Bacteroidota</taxon>
        <taxon>Flavobacteriia</taxon>
        <taxon>Flavobacteriales</taxon>
        <taxon>Flavobacteriaceae</taxon>
        <taxon>Tenacibaculum</taxon>
    </lineage>
</organism>
<dbReference type="EMBL" id="SNYH01000002">
    <property type="protein sequence ID" value="TDQ28905.1"/>
    <property type="molecule type" value="Genomic_DNA"/>
</dbReference>
<dbReference type="InterPro" id="IPR025665">
    <property type="entry name" value="Beta-barrel_OMP_2"/>
</dbReference>
<dbReference type="SUPFAM" id="SSF56925">
    <property type="entry name" value="OMPA-like"/>
    <property type="match status" value="1"/>
</dbReference>
<dbReference type="Pfam" id="PF13568">
    <property type="entry name" value="OMP_b-brl_2"/>
    <property type="match status" value="1"/>
</dbReference>
<reference evidence="3 4" key="1">
    <citation type="submission" date="2019-03" db="EMBL/GenBank/DDBJ databases">
        <title>Genomic Encyclopedia of Type Strains, Phase III (KMG-III): the genomes of soil and plant-associated and newly described type strains.</title>
        <authorList>
            <person name="Whitman W."/>
        </authorList>
    </citation>
    <scope>NUCLEOTIDE SEQUENCE [LARGE SCALE GENOMIC DNA]</scope>
    <source>
        <strain evidence="3 4">CECT 8283</strain>
    </source>
</reference>
<gene>
    <name evidence="3" type="ORF">DFQ07_1286</name>
</gene>
<keyword evidence="1" id="KW-0732">Signal</keyword>
<feature type="chain" id="PRO_5020663857" evidence="1">
    <location>
        <begin position="21"/>
        <end position="181"/>
    </location>
</feature>
<dbReference type="AlphaFoldDB" id="A0A4R6TF34"/>
<feature type="domain" description="Outer membrane protein beta-barrel" evidence="2">
    <location>
        <begin position="20"/>
        <end position="162"/>
    </location>
</feature>
<keyword evidence="4" id="KW-1185">Reference proteome</keyword>
<evidence type="ECO:0000313" key="4">
    <source>
        <dbReference type="Proteomes" id="UP000295390"/>
    </source>
</evidence>
<protein>
    <submittedName>
        <fullName evidence="3">Opacity protein-like surface antigen</fullName>
    </submittedName>
</protein>
<dbReference type="Proteomes" id="UP000295390">
    <property type="component" value="Unassembled WGS sequence"/>
</dbReference>
<evidence type="ECO:0000259" key="2">
    <source>
        <dbReference type="Pfam" id="PF13568"/>
    </source>
</evidence>
<evidence type="ECO:0000313" key="3">
    <source>
        <dbReference type="EMBL" id="TDQ28905.1"/>
    </source>
</evidence>
<comment type="caution">
    <text evidence="3">The sequence shown here is derived from an EMBL/GenBank/DDBJ whole genome shotgun (WGS) entry which is preliminary data.</text>
</comment>
<feature type="signal peptide" evidence="1">
    <location>
        <begin position="1"/>
        <end position="20"/>
    </location>
</feature>
<accession>A0A4R6TF34</accession>
<name>A0A4R6TF34_9FLAO</name>
<evidence type="ECO:0000256" key="1">
    <source>
        <dbReference type="SAM" id="SignalP"/>
    </source>
</evidence>
<proteinExistence type="predicted"/>